<feature type="binding site" evidence="5">
    <location>
        <position position="104"/>
    </location>
    <ligand>
        <name>ATP</name>
        <dbReference type="ChEBI" id="CHEBI:30616"/>
    </ligand>
</feature>
<keyword evidence="1" id="KW-0808">Transferase</keyword>
<organism evidence="8 9">
    <name type="scientific">Telmatocola sphagniphila</name>
    <dbReference type="NCBI Taxonomy" id="1123043"/>
    <lineage>
        <taxon>Bacteria</taxon>
        <taxon>Pseudomonadati</taxon>
        <taxon>Planctomycetota</taxon>
        <taxon>Planctomycetia</taxon>
        <taxon>Gemmatales</taxon>
        <taxon>Gemmataceae</taxon>
    </lineage>
</organism>
<keyword evidence="9" id="KW-1185">Reference proteome</keyword>
<accession>A0A8E6EX16</accession>
<dbReference type="Proteomes" id="UP000676194">
    <property type="component" value="Chromosome"/>
</dbReference>
<dbReference type="GO" id="GO:0004674">
    <property type="term" value="F:protein serine/threonine kinase activity"/>
    <property type="evidence" value="ECO:0007669"/>
    <property type="project" value="UniProtKB-KW"/>
</dbReference>
<dbReference type="PANTHER" id="PTHR43289">
    <property type="entry name" value="MITOGEN-ACTIVATED PROTEIN KINASE KINASE KINASE 20-RELATED"/>
    <property type="match status" value="1"/>
</dbReference>
<dbReference type="CDD" id="cd14014">
    <property type="entry name" value="STKc_PknB_like"/>
    <property type="match status" value="1"/>
</dbReference>
<feature type="region of interest" description="Disordered" evidence="6">
    <location>
        <begin position="427"/>
        <end position="474"/>
    </location>
</feature>
<dbReference type="Gene3D" id="1.10.510.10">
    <property type="entry name" value="Transferase(Phosphotransferase) domain 1"/>
    <property type="match status" value="1"/>
</dbReference>
<feature type="compositionally biased region" description="Polar residues" evidence="6">
    <location>
        <begin position="455"/>
        <end position="465"/>
    </location>
</feature>
<dbReference type="PANTHER" id="PTHR43289:SF6">
    <property type="entry name" value="SERINE_THREONINE-PROTEIN KINASE NEKL-3"/>
    <property type="match status" value="1"/>
</dbReference>
<dbReference type="GO" id="GO:0005524">
    <property type="term" value="F:ATP binding"/>
    <property type="evidence" value="ECO:0007669"/>
    <property type="project" value="UniProtKB-UniRule"/>
</dbReference>
<evidence type="ECO:0000256" key="6">
    <source>
        <dbReference type="SAM" id="MobiDB-lite"/>
    </source>
</evidence>
<dbReference type="InterPro" id="IPR000719">
    <property type="entry name" value="Prot_kinase_dom"/>
</dbReference>
<dbReference type="RefSeq" id="WP_213499372.1">
    <property type="nucleotide sequence ID" value="NZ_CP074694.1"/>
</dbReference>
<dbReference type="SMART" id="SM00220">
    <property type="entry name" value="S_TKc"/>
    <property type="match status" value="1"/>
</dbReference>
<dbReference type="PROSITE" id="PS50011">
    <property type="entry name" value="PROTEIN_KINASE_DOM"/>
    <property type="match status" value="1"/>
</dbReference>
<dbReference type="SUPFAM" id="SSF56112">
    <property type="entry name" value="Protein kinase-like (PK-like)"/>
    <property type="match status" value="1"/>
</dbReference>
<dbReference type="InterPro" id="IPR017441">
    <property type="entry name" value="Protein_kinase_ATP_BS"/>
</dbReference>
<reference evidence="8" key="1">
    <citation type="submission" date="2021-05" db="EMBL/GenBank/DDBJ databases">
        <title>Complete genome sequence of the cellulolytic planctomycete Telmatocola sphagniphila SP2T and characterization of the first cellulase from planctomycetes.</title>
        <authorList>
            <person name="Rakitin A.L."/>
            <person name="Beletsky A.V."/>
            <person name="Naumoff D.G."/>
            <person name="Kulichevskaya I.S."/>
            <person name="Mardanov A.V."/>
            <person name="Ravin N.V."/>
            <person name="Dedysh S.N."/>
        </authorList>
    </citation>
    <scope>NUCLEOTIDE SEQUENCE</scope>
    <source>
        <strain evidence="8">SP2T</strain>
    </source>
</reference>
<keyword evidence="8" id="KW-0723">Serine/threonine-protein kinase</keyword>
<dbReference type="Gene3D" id="3.30.200.20">
    <property type="entry name" value="Phosphorylase Kinase, domain 1"/>
    <property type="match status" value="1"/>
</dbReference>
<evidence type="ECO:0000259" key="7">
    <source>
        <dbReference type="PROSITE" id="PS50011"/>
    </source>
</evidence>
<dbReference type="Pfam" id="PF00069">
    <property type="entry name" value="Pkinase"/>
    <property type="match status" value="1"/>
</dbReference>
<gene>
    <name evidence="8" type="ORF">KIH39_10990</name>
</gene>
<feature type="domain" description="Protein kinase" evidence="7">
    <location>
        <begin position="75"/>
        <end position="340"/>
    </location>
</feature>
<evidence type="ECO:0000256" key="4">
    <source>
        <dbReference type="ARBA" id="ARBA00022840"/>
    </source>
</evidence>
<evidence type="ECO:0000313" key="9">
    <source>
        <dbReference type="Proteomes" id="UP000676194"/>
    </source>
</evidence>
<keyword evidence="2 5" id="KW-0547">Nucleotide-binding</keyword>
<sequence length="661" mass="72502">MVSPETAASNPFLFIVRKSGVLNENKFREMYEDESDLPTDKLECAAKLVKDGLITQYQANQLLGGKTRGFTLKSYVIQRPLGKGGMGIVYLAEHRDLGRKVAIKVLLNEKANEQINIERFLREARATAALDHPNIVRLHDVGLQGQTHFIVMEYVDGSTLEALLEHGGAMGLSRSVDYISQAAAGLQHAYEKGFIHRDIKPSNLMVTREGIIKILDMGLARCTSEPGDKLTSLMDQGALMGTVDFMSPEQLMSSPNIDIRADIYSLGVTLYTLVTGKPLFKGNTTQKMFQHQIKQPSSLSDIDKTIPPALSAIVDKMIAKKPEDRFQTPAEVIEALAEWLPDAGAARVVAGLSKGDIDSDSIKSTTAKLLNRNTGSKKLPVKGFSKNKPDEVKPFYRNKNVLSVAGGIAATVVLTLLITQFFGSGSSSTVANATEPNNNRGAQSFPKSQPPEGVRQNQPRPQSNPENPPALKSSGISMYTLDLSKQKAFELIGNCEPVEDPLEDRHFVQRTRSGEGEWPTGWRGHTYDPTSDATYSAEVIAGKMAIGTKNVKVGEMPYGTSMLLSPYLKVPADGLLRVKITYLTNSTLQKAVQFKFKPTAPEIKHAYGIYGAEHMQGTGGQWQTIERTIRLDPNSEGYFEFHSLDTDVTGSVYLAEFEISK</sequence>
<dbReference type="KEGG" id="tsph:KIH39_10990"/>
<dbReference type="InterPro" id="IPR008271">
    <property type="entry name" value="Ser/Thr_kinase_AS"/>
</dbReference>
<keyword evidence="3 8" id="KW-0418">Kinase</keyword>
<evidence type="ECO:0000256" key="5">
    <source>
        <dbReference type="PROSITE-ProRule" id="PRU10141"/>
    </source>
</evidence>
<evidence type="ECO:0000256" key="3">
    <source>
        <dbReference type="ARBA" id="ARBA00022777"/>
    </source>
</evidence>
<dbReference type="AlphaFoldDB" id="A0A8E6EX16"/>
<evidence type="ECO:0000313" key="8">
    <source>
        <dbReference type="EMBL" id="QVL34402.1"/>
    </source>
</evidence>
<feature type="compositionally biased region" description="Polar residues" evidence="6">
    <location>
        <begin position="427"/>
        <end position="447"/>
    </location>
</feature>
<evidence type="ECO:0000256" key="1">
    <source>
        <dbReference type="ARBA" id="ARBA00022679"/>
    </source>
</evidence>
<proteinExistence type="predicted"/>
<keyword evidence="4 5" id="KW-0067">ATP-binding</keyword>
<protein>
    <submittedName>
        <fullName evidence="8">Serine/threonine protein kinase</fullName>
    </submittedName>
</protein>
<dbReference type="EMBL" id="CP074694">
    <property type="protein sequence ID" value="QVL34402.1"/>
    <property type="molecule type" value="Genomic_DNA"/>
</dbReference>
<name>A0A8E6EX16_9BACT</name>
<dbReference type="PROSITE" id="PS00107">
    <property type="entry name" value="PROTEIN_KINASE_ATP"/>
    <property type="match status" value="1"/>
</dbReference>
<dbReference type="InterPro" id="IPR011009">
    <property type="entry name" value="Kinase-like_dom_sf"/>
</dbReference>
<evidence type="ECO:0000256" key="2">
    <source>
        <dbReference type="ARBA" id="ARBA00022741"/>
    </source>
</evidence>
<dbReference type="PROSITE" id="PS00108">
    <property type="entry name" value="PROTEIN_KINASE_ST"/>
    <property type="match status" value="1"/>
</dbReference>